<evidence type="ECO:0000256" key="6">
    <source>
        <dbReference type="ARBA" id="ARBA00021623"/>
    </source>
</evidence>
<protein>
    <recommendedName>
        <fullName evidence="6">Phosphoenolpyruvate synthase</fullName>
        <ecNumber evidence="5">2.7.9.2</ecNumber>
    </recommendedName>
    <alternativeName>
        <fullName evidence="13">Pyruvate, water dikinase</fullName>
    </alternativeName>
</protein>
<comment type="catalytic activity">
    <reaction evidence="14">
        <text>pyruvate + ATP + H2O = phosphoenolpyruvate + AMP + phosphate + 2 H(+)</text>
        <dbReference type="Rhea" id="RHEA:11364"/>
        <dbReference type="ChEBI" id="CHEBI:15361"/>
        <dbReference type="ChEBI" id="CHEBI:15377"/>
        <dbReference type="ChEBI" id="CHEBI:15378"/>
        <dbReference type="ChEBI" id="CHEBI:30616"/>
        <dbReference type="ChEBI" id="CHEBI:43474"/>
        <dbReference type="ChEBI" id="CHEBI:58702"/>
        <dbReference type="ChEBI" id="CHEBI:456215"/>
        <dbReference type="EC" id="2.7.9.2"/>
    </reaction>
</comment>
<evidence type="ECO:0000256" key="8">
    <source>
        <dbReference type="ARBA" id="ARBA00022723"/>
    </source>
</evidence>
<comment type="pathway">
    <text evidence="3">Carbohydrate biosynthesis; gluconeogenesis.</text>
</comment>
<comment type="similarity">
    <text evidence="4">Belongs to the PEP-utilizing enzyme family.</text>
</comment>
<dbReference type="Proteomes" id="UP000182938">
    <property type="component" value="Chromosome"/>
</dbReference>
<evidence type="ECO:0000256" key="11">
    <source>
        <dbReference type="ARBA" id="ARBA00022840"/>
    </source>
</evidence>
<feature type="domain" description="Pyruvate phosphate dikinase AMP/ATP-binding" evidence="15">
    <location>
        <begin position="24"/>
        <end position="338"/>
    </location>
</feature>
<reference evidence="16 17" key="1">
    <citation type="submission" date="2015-11" db="EMBL/GenBank/DDBJ databases">
        <authorList>
            <person name="Zhang Y."/>
            <person name="Guo Z."/>
        </authorList>
    </citation>
    <scope>NUCLEOTIDE SEQUENCE [LARGE SCALE GENOMIC DNA]</scope>
    <source>
        <strain evidence="16 17">YFY001</strain>
    </source>
</reference>
<evidence type="ECO:0000313" key="16">
    <source>
        <dbReference type="EMBL" id="APH00763.1"/>
    </source>
</evidence>
<evidence type="ECO:0000256" key="7">
    <source>
        <dbReference type="ARBA" id="ARBA00022679"/>
    </source>
</evidence>
<keyword evidence="16" id="KW-0670">Pyruvate</keyword>
<dbReference type="GO" id="GO:0008986">
    <property type="term" value="F:pyruvate, water dikinase activity"/>
    <property type="evidence" value="ECO:0007669"/>
    <property type="project" value="UniProtKB-EC"/>
</dbReference>
<dbReference type="GO" id="GO:0006094">
    <property type="term" value="P:gluconeogenesis"/>
    <property type="evidence" value="ECO:0007669"/>
    <property type="project" value="UniProtKB-UniPathway"/>
</dbReference>
<dbReference type="RefSeq" id="WP_072623927.1">
    <property type="nucleotide sequence ID" value="NZ_CP013290.1"/>
</dbReference>
<dbReference type="PANTHER" id="PTHR43030:SF1">
    <property type="entry name" value="PHOSPHOENOLPYRUVATE SYNTHASE"/>
    <property type="match status" value="1"/>
</dbReference>
<keyword evidence="17" id="KW-1185">Reference proteome</keyword>
<dbReference type="Gene3D" id="3.30.470.20">
    <property type="entry name" value="ATP-grasp fold, B domain"/>
    <property type="match status" value="1"/>
</dbReference>
<dbReference type="KEGG" id="jte:ASJ30_03790"/>
<gene>
    <name evidence="16" type="ORF">ASJ30_03790</name>
</gene>
<comment type="cofactor">
    <cofactor evidence="1">
        <name>Mg(2+)</name>
        <dbReference type="ChEBI" id="CHEBI:18420"/>
    </cofactor>
</comment>
<dbReference type="AlphaFoldDB" id="A0A1L3MEH0"/>
<evidence type="ECO:0000256" key="5">
    <source>
        <dbReference type="ARBA" id="ARBA00011996"/>
    </source>
</evidence>
<sequence length="360" mass="38860">MTAVDSDPIVWIDGVDVDTAVRVTGSKMGRLSELHLAGANVPDAFSVATSAYRAHVVASGLDTFASEVIDALGPDPAPDAVERASETIRSEFERRPIGEDLAGQIRAAYQELCLRCVEVNVPVAVRSSATGEDSSDASFAGIFDTYLGISGEERVLDAVRRCWASLFTGRALDYRLRRGISHLEMPMAVGVVKLVHARCSGVAFSAHPVTGKRDRVVIEGSWGWGEAVVQGLVTPDHVEVGKTDRRVLRYDVSHKTIVSAFDYSIGAVVEIDMPDNLADRAILDEEEIGEITRAVLKVEEHYGYPVDVEWVLDRHHRPEDSVSIVQARPVTVSEPETGTAPAGWDPVAMAAKHAFGSTSG</sequence>
<dbReference type="SUPFAM" id="SSF56059">
    <property type="entry name" value="Glutathione synthetase ATP-binding domain-like"/>
    <property type="match status" value="1"/>
</dbReference>
<dbReference type="Gene3D" id="3.30.1490.20">
    <property type="entry name" value="ATP-grasp fold, A domain"/>
    <property type="match status" value="1"/>
</dbReference>
<evidence type="ECO:0000256" key="10">
    <source>
        <dbReference type="ARBA" id="ARBA00022777"/>
    </source>
</evidence>
<dbReference type="InterPro" id="IPR013815">
    <property type="entry name" value="ATP_grasp_subdomain_1"/>
</dbReference>
<evidence type="ECO:0000256" key="13">
    <source>
        <dbReference type="ARBA" id="ARBA00033470"/>
    </source>
</evidence>
<proteinExistence type="inferred from homology"/>
<organism evidence="16 17">
    <name type="scientific">Janibacter indicus</name>
    <dbReference type="NCBI Taxonomy" id="857417"/>
    <lineage>
        <taxon>Bacteria</taxon>
        <taxon>Bacillati</taxon>
        <taxon>Actinomycetota</taxon>
        <taxon>Actinomycetes</taxon>
        <taxon>Micrococcales</taxon>
        <taxon>Intrasporangiaceae</taxon>
        <taxon>Janibacter</taxon>
    </lineage>
</organism>
<keyword evidence="12" id="KW-0460">Magnesium</keyword>
<keyword evidence="9" id="KW-0547">Nucleotide-binding</keyword>
<dbReference type="PANTHER" id="PTHR43030">
    <property type="entry name" value="PHOSPHOENOLPYRUVATE SYNTHASE"/>
    <property type="match status" value="1"/>
</dbReference>
<dbReference type="InterPro" id="IPR002192">
    <property type="entry name" value="PPDK_AMP/ATP-bd"/>
</dbReference>
<dbReference type="Pfam" id="PF01326">
    <property type="entry name" value="PPDK_N"/>
    <property type="match status" value="1"/>
</dbReference>
<evidence type="ECO:0000259" key="15">
    <source>
        <dbReference type="Pfam" id="PF01326"/>
    </source>
</evidence>
<dbReference type="GO" id="GO:0046872">
    <property type="term" value="F:metal ion binding"/>
    <property type="evidence" value="ECO:0007669"/>
    <property type="project" value="UniProtKB-KW"/>
</dbReference>
<evidence type="ECO:0000256" key="14">
    <source>
        <dbReference type="ARBA" id="ARBA00047700"/>
    </source>
</evidence>
<keyword evidence="10 16" id="KW-0418">Kinase</keyword>
<dbReference type="EMBL" id="CP013290">
    <property type="protein sequence ID" value="APH00763.1"/>
    <property type="molecule type" value="Genomic_DNA"/>
</dbReference>
<accession>A0A1L3MEH0</accession>
<keyword evidence="7" id="KW-0808">Transferase</keyword>
<evidence type="ECO:0000256" key="12">
    <source>
        <dbReference type="ARBA" id="ARBA00022842"/>
    </source>
</evidence>
<evidence type="ECO:0000256" key="4">
    <source>
        <dbReference type="ARBA" id="ARBA00007837"/>
    </source>
</evidence>
<evidence type="ECO:0000256" key="9">
    <source>
        <dbReference type="ARBA" id="ARBA00022741"/>
    </source>
</evidence>
<dbReference type="InterPro" id="IPR006319">
    <property type="entry name" value="PEP_synth"/>
</dbReference>
<dbReference type="GO" id="GO:0005524">
    <property type="term" value="F:ATP binding"/>
    <property type="evidence" value="ECO:0007669"/>
    <property type="project" value="UniProtKB-KW"/>
</dbReference>
<dbReference type="UniPathway" id="UPA00138"/>
<name>A0A1L3MEH0_9MICO</name>
<evidence type="ECO:0000256" key="2">
    <source>
        <dbReference type="ARBA" id="ARBA00002988"/>
    </source>
</evidence>
<keyword evidence="11" id="KW-0067">ATP-binding</keyword>
<comment type="function">
    <text evidence="2">Catalyzes the phosphorylation of pyruvate to phosphoenolpyruvate.</text>
</comment>
<dbReference type="EC" id="2.7.9.2" evidence="5"/>
<evidence type="ECO:0000313" key="17">
    <source>
        <dbReference type="Proteomes" id="UP000182938"/>
    </source>
</evidence>
<evidence type="ECO:0000256" key="1">
    <source>
        <dbReference type="ARBA" id="ARBA00001946"/>
    </source>
</evidence>
<evidence type="ECO:0000256" key="3">
    <source>
        <dbReference type="ARBA" id="ARBA00004742"/>
    </source>
</evidence>
<keyword evidence="8" id="KW-0479">Metal-binding</keyword>